<organism evidence="1 2">
    <name type="scientific">Bacillus pretiosus</name>
    <dbReference type="NCBI Taxonomy" id="2983392"/>
    <lineage>
        <taxon>Bacteria</taxon>
        <taxon>Bacillati</taxon>
        <taxon>Bacillota</taxon>
        <taxon>Bacilli</taxon>
        <taxon>Bacillales</taxon>
        <taxon>Bacillaceae</taxon>
        <taxon>Bacillus</taxon>
    </lineage>
</organism>
<proteinExistence type="predicted"/>
<dbReference type="EMBL" id="JAOXJG010000026">
    <property type="protein sequence ID" value="MCW1241951.1"/>
    <property type="molecule type" value="Genomic_DNA"/>
</dbReference>
<dbReference type="Proteomes" id="UP001060566">
    <property type="component" value="Unassembled WGS sequence"/>
</dbReference>
<evidence type="ECO:0000313" key="1">
    <source>
        <dbReference type="EMBL" id="MCW1241951.1"/>
    </source>
</evidence>
<accession>A0ABT3EZI1</accession>
<protein>
    <submittedName>
        <fullName evidence="1">Uncharacterized protein</fullName>
    </submittedName>
</protein>
<keyword evidence="2" id="KW-1185">Reference proteome</keyword>
<evidence type="ECO:0000313" key="2">
    <source>
        <dbReference type="Proteomes" id="UP001060566"/>
    </source>
</evidence>
<dbReference type="GeneID" id="301200812"/>
<sequence length="126" mass="15227">MAKQKLPHAKNWKERNIENWNATTFFNYLCDQHRIVRGIDYITKTTVKMDMILINQVYKKYGRIETKMFIDKCLKDYNGTSQYKICTFWFMRTYMLAQVMPQVQTSIKRTEDIQNAIQEDLDDMTF</sequence>
<dbReference type="RefSeq" id="WP_264462856.1">
    <property type="nucleotide sequence ID" value="NZ_JAOXJG010000026.1"/>
</dbReference>
<comment type="caution">
    <text evidence="1">The sequence shown here is derived from an EMBL/GenBank/DDBJ whole genome shotgun (WGS) entry which is preliminary data.</text>
</comment>
<reference evidence="1" key="1">
    <citation type="submission" date="2022-10" db="EMBL/GenBank/DDBJ databases">
        <title>De novo draft assembly of the Pseudomonas pretiosus genome isolated from the plants rhizorohere.</title>
        <authorList>
            <person name="Robas M."/>
            <person name="Fernandez V.M."/>
            <person name="Provanza A."/>
            <person name="Jimenez P.A."/>
        </authorList>
    </citation>
    <scope>NUCLEOTIDE SEQUENCE</scope>
    <source>
        <strain evidence="1">SAICEU11T</strain>
    </source>
</reference>
<name>A0ABT3EZI1_9BACI</name>
<gene>
    <name evidence="1" type="ORF">NGM45_23275</name>
</gene>